<dbReference type="AlphaFoldDB" id="A0A4C1XSI6"/>
<dbReference type="Proteomes" id="UP000299102">
    <property type="component" value="Unassembled WGS sequence"/>
</dbReference>
<evidence type="ECO:0000313" key="1">
    <source>
        <dbReference type="EMBL" id="GBP65504.1"/>
    </source>
</evidence>
<name>A0A4C1XSI6_EUMVA</name>
<gene>
    <name evidence="1" type="ORF">EVAR_38843_1</name>
</gene>
<dbReference type="EMBL" id="BGZK01000930">
    <property type="protein sequence ID" value="GBP65504.1"/>
    <property type="molecule type" value="Genomic_DNA"/>
</dbReference>
<reference evidence="1 2" key="1">
    <citation type="journal article" date="2019" name="Commun. Biol.">
        <title>The bagworm genome reveals a unique fibroin gene that provides high tensile strength.</title>
        <authorList>
            <person name="Kono N."/>
            <person name="Nakamura H."/>
            <person name="Ohtoshi R."/>
            <person name="Tomita M."/>
            <person name="Numata K."/>
            <person name="Arakawa K."/>
        </authorList>
    </citation>
    <scope>NUCLEOTIDE SEQUENCE [LARGE SCALE GENOMIC DNA]</scope>
</reference>
<accession>A0A4C1XSI6</accession>
<comment type="caution">
    <text evidence="1">The sequence shown here is derived from an EMBL/GenBank/DDBJ whole genome shotgun (WGS) entry which is preliminary data.</text>
</comment>
<evidence type="ECO:0000313" key="2">
    <source>
        <dbReference type="Proteomes" id="UP000299102"/>
    </source>
</evidence>
<proteinExistence type="predicted"/>
<organism evidence="1 2">
    <name type="scientific">Eumeta variegata</name>
    <name type="common">Bagworm moth</name>
    <name type="synonym">Eumeta japonica</name>
    <dbReference type="NCBI Taxonomy" id="151549"/>
    <lineage>
        <taxon>Eukaryota</taxon>
        <taxon>Metazoa</taxon>
        <taxon>Ecdysozoa</taxon>
        <taxon>Arthropoda</taxon>
        <taxon>Hexapoda</taxon>
        <taxon>Insecta</taxon>
        <taxon>Pterygota</taxon>
        <taxon>Neoptera</taxon>
        <taxon>Endopterygota</taxon>
        <taxon>Lepidoptera</taxon>
        <taxon>Glossata</taxon>
        <taxon>Ditrysia</taxon>
        <taxon>Tineoidea</taxon>
        <taxon>Psychidae</taxon>
        <taxon>Oiketicinae</taxon>
        <taxon>Eumeta</taxon>
    </lineage>
</organism>
<keyword evidence="2" id="KW-1185">Reference proteome</keyword>
<protein>
    <submittedName>
        <fullName evidence="1">Uncharacterized protein</fullName>
    </submittedName>
</protein>
<sequence length="99" mass="11313">MCGVFLKDICRNSDVRKCGLREVVTRTEKVILRFKHEALHKASVGVEDRIIFVVTDPVTMSVTKDLMYSLSSAQSKWIALTEVKNELIGQFIRRDQGRT</sequence>